<evidence type="ECO:0000313" key="3">
    <source>
        <dbReference type="Proteomes" id="UP001574673"/>
    </source>
</evidence>
<sequence>MKKIFHLLLAHITLLLILLFKEILTPFFNPETGKWVALVFFIIIMGMAPISGYLVTIPGMPSRDHSKISFYLCVIIFYIISIFLIALLIFVKEKIFFRNYLFFLLLSWLLNMFDYSIPSYKRYYRLIKERKWGKYLSC</sequence>
<feature type="transmembrane region" description="Helical" evidence="1">
    <location>
        <begin position="35"/>
        <end position="56"/>
    </location>
</feature>
<keyword evidence="1" id="KW-0472">Membrane</keyword>
<accession>A0ABV4UFD0</accession>
<organism evidence="2 3">
    <name type="scientific">Dentiradicibacter hellwigii</name>
    <dbReference type="NCBI Taxonomy" id="3149053"/>
    <lineage>
        <taxon>Bacteria</taxon>
        <taxon>Pseudomonadati</taxon>
        <taxon>Pseudomonadota</taxon>
        <taxon>Betaproteobacteria</taxon>
        <taxon>Rhodocyclales</taxon>
        <taxon>Rhodocyclaceae</taxon>
        <taxon>Dentiradicibacter</taxon>
    </lineage>
</organism>
<reference evidence="3" key="1">
    <citation type="submission" date="2024-06" db="EMBL/GenBank/DDBJ databases">
        <title>Radixoralia hellwigii gen. nov., sp nov., isolated from a root canal in the human oral cavity.</title>
        <authorList>
            <person name="Bartsch S."/>
            <person name="Wittmer A."/>
            <person name="Schulz A.-K."/>
            <person name="Neumann-Schaal M."/>
            <person name="Wolf J."/>
            <person name="Gronow S."/>
            <person name="Tennert C."/>
            <person name="Haecker G."/>
            <person name="Cieplik F."/>
            <person name="Al-Ahmad A."/>
        </authorList>
    </citation>
    <scope>NUCLEOTIDE SEQUENCE [LARGE SCALE GENOMIC DNA]</scope>
    <source>
        <strain evidence="3">Wk13</strain>
    </source>
</reference>
<dbReference type="EMBL" id="JBEUWX010000002">
    <property type="protein sequence ID" value="MFA9950071.1"/>
    <property type="molecule type" value="Genomic_DNA"/>
</dbReference>
<feature type="transmembrane region" description="Helical" evidence="1">
    <location>
        <begin position="68"/>
        <end position="91"/>
    </location>
</feature>
<feature type="transmembrane region" description="Helical" evidence="1">
    <location>
        <begin position="97"/>
        <end position="117"/>
    </location>
</feature>
<dbReference type="RefSeq" id="WP_418891155.1">
    <property type="nucleotide sequence ID" value="NZ_JBEUWX010000002.1"/>
</dbReference>
<name>A0ABV4UFD0_9RHOO</name>
<evidence type="ECO:0000313" key="2">
    <source>
        <dbReference type="EMBL" id="MFA9950071.1"/>
    </source>
</evidence>
<gene>
    <name evidence="2" type="ORF">ABCS64_07030</name>
</gene>
<keyword evidence="3" id="KW-1185">Reference proteome</keyword>
<comment type="caution">
    <text evidence="2">The sequence shown here is derived from an EMBL/GenBank/DDBJ whole genome shotgun (WGS) entry which is preliminary data.</text>
</comment>
<dbReference type="Proteomes" id="UP001574673">
    <property type="component" value="Unassembled WGS sequence"/>
</dbReference>
<evidence type="ECO:0000256" key="1">
    <source>
        <dbReference type="SAM" id="Phobius"/>
    </source>
</evidence>
<protein>
    <submittedName>
        <fullName evidence="2">Uncharacterized protein</fullName>
    </submittedName>
</protein>
<keyword evidence="1" id="KW-1133">Transmembrane helix</keyword>
<keyword evidence="1" id="KW-0812">Transmembrane</keyword>
<proteinExistence type="predicted"/>